<dbReference type="Gene3D" id="3.40.50.1820">
    <property type="entry name" value="alpha/beta hydrolase"/>
    <property type="match status" value="1"/>
</dbReference>
<dbReference type="PANTHER" id="PTHR40111:SF1">
    <property type="entry name" value="CEPHALOSPORIN-C DEACETYLASE"/>
    <property type="match status" value="1"/>
</dbReference>
<dbReference type="GO" id="GO:0047739">
    <property type="term" value="F:cephalosporin-C deacetylase activity"/>
    <property type="evidence" value="ECO:0007669"/>
    <property type="project" value="UniProtKB-EC"/>
</dbReference>
<dbReference type="InterPro" id="IPR008391">
    <property type="entry name" value="AXE1_dom"/>
</dbReference>
<gene>
    <name evidence="2" type="primary">txxe 387-AXE-1</name>
    <name evidence="2" type="ORF">TXXE_00800</name>
</gene>
<dbReference type="Pfam" id="PF05448">
    <property type="entry name" value="AXE1"/>
    <property type="match status" value="1"/>
</dbReference>
<keyword evidence="2" id="KW-0378">Hydrolase</keyword>
<evidence type="ECO:0000259" key="1">
    <source>
        <dbReference type="Pfam" id="PF05448"/>
    </source>
</evidence>
<sequence>MAQPYDLPLSELEKYKPPLTRQPDFDAFWDRTLRELAETPLSYELTPHDYPARGVRLFKVVYSGFRGATIQGWLALPEGEGPFPGLMLYHGYNWAMEGQIHDTVNWALHGYAAFLMLCRGQQGESADNTVYSHGAQAGWMSKGILSEDEYYYRGVYMDAVRALEVLASLDQVDRTRIGVSGGSQGGALTLAAAALSDIPVVAAADYPYLAHFERAIDITPSGPYLELNEFFRRNGDPEIEARAKRTLSYFDVMNLAPRVKCRTWVSIGLVDTITPPSTVFAAYNHLNCEKSISVFRYFGHEYIPRAHEQRLRLLLETLQP</sequence>
<dbReference type="Proteomes" id="UP000681526">
    <property type="component" value="Unassembled WGS sequence"/>
</dbReference>
<reference evidence="2 3" key="1">
    <citation type="submission" date="2021-04" db="EMBL/GenBank/DDBJ databases">
        <authorList>
            <person name="Rakotoarivonina H."/>
        </authorList>
    </citation>
    <scope>NUCLEOTIDE SEQUENCE [LARGE SCALE GENOMIC DNA]</scope>
    <source>
        <strain evidence="2 3">XE</strain>
    </source>
</reference>
<dbReference type="InterPro" id="IPR029058">
    <property type="entry name" value="AB_hydrolase_fold"/>
</dbReference>
<dbReference type="PANTHER" id="PTHR40111">
    <property type="entry name" value="CEPHALOSPORIN-C DEACETYLASE"/>
    <property type="match status" value="1"/>
</dbReference>
<dbReference type="InterPro" id="IPR039069">
    <property type="entry name" value="CE7"/>
</dbReference>
<comment type="caution">
    <text evidence="2">The sequence shown here is derived from an EMBL/GenBank/DDBJ whole genome shotgun (WGS) entry which is preliminary data.</text>
</comment>
<feature type="domain" description="Acetyl xylan esterase" evidence="1">
    <location>
        <begin position="5"/>
        <end position="310"/>
    </location>
</feature>
<evidence type="ECO:0000313" key="3">
    <source>
        <dbReference type="Proteomes" id="UP000681526"/>
    </source>
</evidence>
<dbReference type="EMBL" id="CAJRAY010000002">
    <property type="protein sequence ID" value="CAG5076644.1"/>
    <property type="molecule type" value="Genomic_DNA"/>
</dbReference>
<keyword evidence="3" id="KW-1185">Reference proteome</keyword>
<organism evidence="2 3">
    <name type="scientific">Thermobacillus xylanilyticus</name>
    <dbReference type="NCBI Taxonomy" id="76633"/>
    <lineage>
        <taxon>Bacteria</taxon>
        <taxon>Bacillati</taxon>
        <taxon>Bacillota</taxon>
        <taxon>Bacilli</taxon>
        <taxon>Bacillales</taxon>
        <taxon>Paenibacillaceae</taxon>
        <taxon>Thermobacillus</taxon>
    </lineage>
</organism>
<evidence type="ECO:0000313" key="2">
    <source>
        <dbReference type="EMBL" id="CAG5076644.1"/>
    </source>
</evidence>
<protein>
    <submittedName>
        <fullName evidence="2">Cephalosporin C deacetylase - acetyl-xylan esterase</fullName>
        <ecNumber evidence="2">3.1.1.41</ecNumber>
    </submittedName>
</protein>
<name>A0ABN7RLQ5_THEXY</name>
<accession>A0ABN7RLQ5</accession>
<proteinExistence type="predicted"/>
<dbReference type="SUPFAM" id="SSF53474">
    <property type="entry name" value="alpha/beta-Hydrolases"/>
    <property type="match status" value="1"/>
</dbReference>
<dbReference type="EC" id="3.1.1.41" evidence="2"/>